<evidence type="ECO:0000256" key="8">
    <source>
        <dbReference type="ARBA" id="ARBA00037998"/>
    </source>
</evidence>
<feature type="transmembrane region" description="Helical" evidence="9">
    <location>
        <begin position="184"/>
        <end position="203"/>
    </location>
</feature>
<comment type="subcellular location">
    <subcellularLocation>
        <location evidence="1">Cell membrane</location>
        <topology evidence="1">Multi-pass membrane protein</topology>
    </subcellularLocation>
</comment>
<evidence type="ECO:0000256" key="6">
    <source>
        <dbReference type="ARBA" id="ARBA00022989"/>
    </source>
</evidence>
<evidence type="ECO:0000256" key="9">
    <source>
        <dbReference type="SAM" id="Phobius"/>
    </source>
</evidence>
<dbReference type="RefSeq" id="WP_012544881.1">
    <property type="nucleotide sequence ID" value="NC_011295.1"/>
</dbReference>
<dbReference type="STRING" id="309798.COPRO5265_1382"/>
<keyword evidence="2" id="KW-0813">Transport</keyword>
<accession>B5Y604</accession>
<dbReference type="InterPro" id="IPR001851">
    <property type="entry name" value="ABC_transp_permease"/>
</dbReference>
<dbReference type="CDD" id="cd06582">
    <property type="entry name" value="TM_PBP1_LivH_like"/>
    <property type="match status" value="1"/>
</dbReference>
<feature type="transmembrane region" description="Helical" evidence="9">
    <location>
        <begin position="62"/>
        <end position="80"/>
    </location>
</feature>
<protein>
    <submittedName>
        <fullName evidence="10">Branched-chain amino acid ABC transporter permease protein</fullName>
    </submittedName>
</protein>
<dbReference type="PANTHER" id="PTHR11795">
    <property type="entry name" value="BRANCHED-CHAIN AMINO ACID TRANSPORT SYSTEM PERMEASE PROTEIN LIVH"/>
    <property type="match status" value="1"/>
</dbReference>
<evidence type="ECO:0000313" key="11">
    <source>
        <dbReference type="Proteomes" id="UP000001732"/>
    </source>
</evidence>
<gene>
    <name evidence="10" type="ordered locus">COPRO5265_1382</name>
</gene>
<dbReference type="GO" id="GO:0022857">
    <property type="term" value="F:transmembrane transporter activity"/>
    <property type="evidence" value="ECO:0007669"/>
    <property type="project" value="InterPro"/>
</dbReference>
<evidence type="ECO:0000256" key="4">
    <source>
        <dbReference type="ARBA" id="ARBA00022692"/>
    </source>
</evidence>
<reference evidence="11" key="1">
    <citation type="submission" date="2008-08" db="EMBL/GenBank/DDBJ databases">
        <title>The complete genome sequence of Coprothermobacter proteolyticus strain ATCC 5245 / DSM 5265 / BT.</title>
        <authorList>
            <person name="Dodson R.J."/>
            <person name="Durkin A.S."/>
            <person name="Wu M."/>
            <person name="Eisen J."/>
            <person name="Sutton G."/>
        </authorList>
    </citation>
    <scope>NUCLEOTIDE SEQUENCE [LARGE SCALE GENOMIC DNA]</scope>
    <source>
        <strain evidence="11">ATCC 35245 / DSM 5265 / OCM 4 / BT</strain>
    </source>
</reference>
<feature type="transmembrane region" description="Helical" evidence="9">
    <location>
        <begin position="6"/>
        <end position="27"/>
    </location>
</feature>
<reference evidence="10 11" key="2">
    <citation type="journal article" date="2014" name="Genome Announc.">
        <title>Complete Genome Sequence of Coprothermobacter proteolyticus DSM 5265.</title>
        <authorList>
            <person name="Alexiev A."/>
            <person name="Coil D.A."/>
            <person name="Badger J.H."/>
            <person name="Enticknap J."/>
            <person name="Ward N."/>
            <person name="Robb F.T."/>
            <person name="Eisen J.A."/>
        </authorList>
    </citation>
    <scope>NUCLEOTIDE SEQUENCE [LARGE SCALE GENOMIC DNA]</scope>
    <source>
        <strain evidence="11">ATCC 35245 / DSM 5265 / OCM 4 / BT</strain>
    </source>
</reference>
<feature type="transmembrane region" description="Helical" evidence="9">
    <location>
        <begin position="260"/>
        <end position="278"/>
    </location>
</feature>
<evidence type="ECO:0000256" key="2">
    <source>
        <dbReference type="ARBA" id="ARBA00022448"/>
    </source>
</evidence>
<feature type="transmembrane region" description="Helical" evidence="9">
    <location>
        <begin position="136"/>
        <end position="156"/>
    </location>
</feature>
<dbReference type="AlphaFoldDB" id="B5Y604"/>
<keyword evidence="5" id="KW-0029">Amino-acid transport</keyword>
<evidence type="ECO:0000256" key="5">
    <source>
        <dbReference type="ARBA" id="ARBA00022970"/>
    </source>
</evidence>
<sequence length="286" mass="30563">MFNLVLRGLATGSIYSLTAVGIVLILSTTNVMNFAQGDTGMFLTYIAFFFILRGIAPSLTLPIVIVAGAVLGYLVYKGLISKAKKSSHLGMMIITLGLTMIFEGIVATFFGNIPLLFPPLIPGDPVHFGSVILDRQDILCLVTALVVFGILSFILYRTKIGIAARSIADDEYASRVLGIPIDRIHSFIWAISFGLAGLAGIMTAPRLSLQPLFMVVVQLKAFTAAVLGGMNSVTGAIWGGLILGVMENLVAYYVPAIKESFSLLLIVAILLFLPNGLFGSREAGRS</sequence>
<dbReference type="Pfam" id="PF02653">
    <property type="entry name" value="BPD_transp_2"/>
    <property type="match status" value="1"/>
</dbReference>
<dbReference type="HOGENOM" id="CLU_039929_1_0_9"/>
<feature type="transmembrane region" description="Helical" evidence="9">
    <location>
        <begin position="92"/>
        <end position="116"/>
    </location>
</feature>
<keyword evidence="11" id="KW-1185">Reference proteome</keyword>
<organism evidence="10 11">
    <name type="scientific">Coprothermobacter proteolyticus (strain ATCC 35245 / DSM 5265 / OCM 4 / BT)</name>
    <dbReference type="NCBI Taxonomy" id="309798"/>
    <lineage>
        <taxon>Bacteria</taxon>
        <taxon>Pseudomonadati</taxon>
        <taxon>Coprothermobacterota</taxon>
        <taxon>Coprothermobacteria</taxon>
        <taxon>Coprothermobacterales</taxon>
        <taxon>Coprothermobacteraceae</taxon>
        <taxon>Coprothermobacter</taxon>
    </lineage>
</organism>
<keyword evidence="3" id="KW-1003">Cell membrane</keyword>
<evidence type="ECO:0000313" key="10">
    <source>
        <dbReference type="EMBL" id="ACI18231.1"/>
    </source>
</evidence>
<proteinExistence type="inferred from homology"/>
<dbReference type="OrthoDB" id="9807115at2"/>
<evidence type="ECO:0000256" key="7">
    <source>
        <dbReference type="ARBA" id="ARBA00023136"/>
    </source>
</evidence>
<name>B5Y604_COPPD</name>
<keyword evidence="6 9" id="KW-1133">Transmembrane helix</keyword>
<keyword evidence="4 9" id="KW-0812">Transmembrane</keyword>
<dbReference type="eggNOG" id="COG0559">
    <property type="taxonomic scope" value="Bacteria"/>
</dbReference>
<keyword evidence="7 9" id="KW-0472">Membrane</keyword>
<evidence type="ECO:0000256" key="3">
    <source>
        <dbReference type="ARBA" id="ARBA00022475"/>
    </source>
</evidence>
<dbReference type="Proteomes" id="UP000001732">
    <property type="component" value="Chromosome"/>
</dbReference>
<dbReference type="PANTHER" id="PTHR11795:SF449">
    <property type="entry name" value="BRANCHED-CHAIN AMINO ACID TRANSPORT PERMEASE PROTEIN LIVH-RELATED"/>
    <property type="match status" value="1"/>
</dbReference>
<dbReference type="KEGG" id="cpo:COPRO5265_1382"/>
<evidence type="ECO:0000256" key="1">
    <source>
        <dbReference type="ARBA" id="ARBA00004651"/>
    </source>
</evidence>
<comment type="similarity">
    <text evidence="8">Belongs to the binding-protein-dependent transport system permease family. LivHM subfamily.</text>
</comment>
<dbReference type="GO" id="GO:0005886">
    <property type="term" value="C:plasma membrane"/>
    <property type="evidence" value="ECO:0007669"/>
    <property type="project" value="UniProtKB-SubCell"/>
</dbReference>
<dbReference type="GO" id="GO:0006865">
    <property type="term" value="P:amino acid transport"/>
    <property type="evidence" value="ECO:0007669"/>
    <property type="project" value="UniProtKB-KW"/>
</dbReference>
<dbReference type="EMBL" id="CP001145">
    <property type="protein sequence ID" value="ACI18231.1"/>
    <property type="molecule type" value="Genomic_DNA"/>
</dbReference>
<dbReference type="InterPro" id="IPR052157">
    <property type="entry name" value="BCAA_transport_permease"/>
</dbReference>